<comment type="caution">
    <text evidence="1">The sequence shown here is derived from an EMBL/GenBank/DDBJ whole genome shotgun (WGS) entry which is preliminary data.</text>
</comment>
<name>A0ACB9Y4K2_PLABR</name>
<protein>
    <submittedName>
        <fullName evidence="1">BRCT domain-containing protein</fullName>
    </submittedName>
</protein>
<keyword evidence="2" id="KW-1185">Reference proteome</keyword>
<dbReference type="EMBL" id="CM043780">
    <property type="protein sequence ID" value="KAI4836554.1"/>
    <property type="molecule type" value="Genomic_DNA"/>
</dbReference>
<organism evidence="1 2">
    <name type="scientific">Plasmodium brasilianum</name>
    <dbReference type="NCBI Taxonomy" id="5824"/>
    <lineage>
        <taxon>Eukaryota</taxon>
        <taxon>Sar</taxon>
        <taxon>Alveolata</taxon>
        <taxon>Apicomplexa</taxon>
        <taxon>Aconoidasida</taxon>
        <taxon>Haemosporida</taxon>
        <taxon>Plasmodiidae</taxon>
        <taxon>Plasmodium</taxon>
        <taxon>Plasmodium (Plasmodium)</taxon>
    </lineage>
</organism>
<evidence type="ECO:0000313" key="2">
    <source>
        <dbReference type="Proteomes" id="UP001056978"/>
    </source>
</evidence>
<dbReference type="Proteomes" id="UP001056978">
    <property type="component" value="Chromosome 12"/>
</dbReference>
<accession>A0ACB9Y4K2</accession>
<evidence type="ECO:0000313" key="1">
    <source>
        <dbReference type="EMBL" id="KAI4836554.1"/>
    </source>
</evidence>
<gene>
    <name evidence="1" type="ORF">MKS88_004351</name>
</gene>
<proteinExistence type="predicted"/>
<reference evidence="1" key="1">
    <citation type="submission" date="2022-06" db="EMBL/GenBank/DDBJ databases">
        <title>The First Complete Genome of the Simian Malaria Parasite Plasmodium brasilianum.</title>
        <authorList>
            <person name="Bajic M."/>
            <person name="Ravishankar S."/>
        </authorList>
    </citation>
    <scope>NUCLEOTIDE SEQUENCE</scope>
    <source>
        <strain evidence="1">Bolivian I</strain>
    </source>
</reference>
<sequence>MQGDICHSYIILPFLLTKRKNVNQPQIYERYTMVSYDDITQTLLIDRIKIQYDSSSQWNKYLKYSLRNPHSFTYPESSHLNSFDNADFNYFNSAFLSKGYKLNNVDKLNRDYDEEKGERYLFEVEKYEEENLNKDEDILIRKIVCLFKECMYYFMSFNEKDGQVLEKSFRNTNKKDIKDSSAYELLKSLNDCIVQLHDSKIKKNQALIMTSEFCGIFTPKYVKLTKYSDSFLNLLKENNIKYFDLFYEEIKYNDLYKHKKEHYDFLKNSSFVPLTKGEISLANKKNALNNNLHNIKKKDEENVSDKKYIASENYKYDKNKNCGSGTVLIKNNADAKGENERGKKKKKKKKGKEVGAGGKVETEVDIDVDSETEKQLDCSENEKRCCYTNVHVPVKGEENTNNRIAKETTDDVNNGNCRNKKGDKGIIEHSDNRKTKKKRKREDDKKKFKVNKKKRKNEKVKTKKGKNSVCSEMDNRTVNDTVNNHVNSAFNDEKRGEELGLVLYENEEICNYLNIKNENKEIGKNEYRDINNNNEKFAKNVKIFNLLNKRIDAKEYIYNELKSDFMKEINLPNKFNYDVNVIEIFEKDVKNFYRCVVKHINKKKEKIKIYYIISNFLFFFSKMHKNTINFDDNIHKDINRNFDYKSIIIQGNMLPYNFYLLLKALHLMSVHELVKNFYITVDYDERKNKCLHFLNISENKFYENFKKFEKNIKSNFIYVHKFLHNMIPINKFLISKGNLYKNLENLPFSFENNDLLQLAYNNKSFYHNNDALVLYDENSNNDDVKNNFIGNNTSTSAVIPISGLTNAATMLCNASYIIYDCTNAHKGIENLKRNCKIIDDKELHKIMIELTDLNDNYTKILLKEKKILFLVESYGNNNTLFDNLLFNSIFFDTYISLICVYYINNYVKKVEDLKHIPLFKPSYFNLLVNQIKRRKNQKKMKKHSGKNEHTVDKLCNNFFKNSFNKILSSKIEEERTVDIRNANLLRENMNIQGEMNEQGEMKEEDSLNGTDNKNKIHHTTNDINIDTSKNKEYINSKSDNNGPEKSMNNLNNSIKAKGEQKNLNENENSYENYLQDRVSNIIINEAVVTKKEFNDFIICIFVFINENSSSVSEEEKEMRELILYVLKIKENENVGNKLKCIFKYRNNISDAITLSEIEIRKYDYAKVCIMGLILNNDISNPNLQTDINNLYYLNEALHQKYFARKFEIQTKIFTFYWIYDVHVYGSIFLKKKEVNHMIRKVGSTYQLPYRVEWKSKLLWGYYFYIIQDSVESKYSEEVVLKLREEGINIKLCSEQFDVKYVEEDIKEILNMHNLEFKDLKYLNKNTFMNIIFLIENGHLTYFSFINTDNIHIYQRNNYLCIQLFKTKITFPSFSLNTPLLNDSWLIDVLSKQTLLPFNDYFYKF</sequence>